<proteinExistence type="predicted"/>
<name>A0A914VT78_9BILA</name>
<sequence>MAAKKRPERIASRLHNARRRPPHTPDSTPSASLVIHLRRRNEMASVCLRTARIPSPLSPFPITSDSAAAVAIRLISAIRPGGLADRNEFYTPQGTNDACLR</sequence>
<evidence type="ECO:0000313" key="2">
    <source>
        <dbReference type="Proteomes" id="UP000887566"/>
    </source>
</evidence>
<keyword evidence="2" id="KW-1185">Reference proteome</keyword>
<evidence type="ECO:0000313" key="3">
    <source>
        <dbReference type="WBParaSite" id="PSAMB.scaffold244size65234.g3777.t1"/>
    </source>
</evidence>
<organism evidence="2 3">
    <name type="scientific">Plectus sambesii</name>
    <dbReference type="NCBI Taxonomy" id="2011161"/>
    <lineage>
        <taxon>Eukaryota</taxon>
        <taxon>Metazoa</taxon>
        <taxon>Ecdysozoa</taxon>
        <taxon>Nematoda</taxon>
        <taxon>Chromadorea</taxon>
        <taxon>Plectida</taxon>
        <taxon>Plectina</taxon>
        <taxon>Plectoidea</taxon>
        <taxon>Plectidae</taxon>
        <taxon>Plectus</taxon>
    </lineage>
</organism>
<dbReference type="Proteomes" id="UP000887566">
    <property type="component" value="Unplaced"/>
</dbReference>
<reference evidence="3" key="1">
    <citation type="submission" date="2022-11" db="UniProtKB">
        <authorList>
            <consortium name="WormBaseParasite"/>
        </authorList>
    </citation>
    <scope>IDENTIFICATION</scope>
</reference>
<feature type="region of interest" description="Disordered" evidence="1">
    <location>
        <begin position="1"/>
        <end position="32"/>
    </location>
</feature>
<dbReference type="AlphaFoldDB" id="A0A914VT78"/>
<accession>A0A914VT78</accession>
<dbReference type="WBParaSite" id="PSAMB.scaffold244size65234.g3777.t1">
    <property type="protein sequence ID" value="PSAMB.scaffold244size65234.g3777.t1"/>
    <property type="gene ID" value="PSAMB.scaffold244size65234.g3777"/>
</dbReference>
<evidence type="ECO:0000256" key="1">
    <source>
        <dbReference type="SAM" id="MobiDB-lite"/>
    </source>
</evidence>
<protein>
    <submittedName>
        <fullName evidence="3">Uncharacterized protein</fullName>
    </submittedName>
</protein>